<proteinExistence type="predicted"/>
<evidence type="ECO:0000313" key="1">
    <source>
        <dbReference type="EMBL" id="ACU53014.1"/>
    </source>
</evidence>
<dbReference type="eggNOG" id="ENOG50332VM">
    <property type="taxonomic scope" value="Bacteria"/>
</dbReference>
<reference evidence="1 2" key="1">
    <citation type="journal article" date="2009" name="Stand. Genomic Sci.">
        <title>Complete genome sequence of Acidimicrobium ferrooxidans type strain (ICP).</title>
        <authorList>
            <person name="Clum A."/>
            <person name="Nolan M."/>
            <person name="Lang E."/>
            <person name="Glavina Del Rio T."/>
            <person name="Tice H."/>
            <person name="Copeland A."/>
            <person name="Cheng J.F."/>
            <person name="Lucas S."/>
            <person name="Chen F."/>
            <person name="Bruce D."/>
            <person name="Goodwin L."/>
            <person name="Pitluck S."/>
            <person name="Ivanova N."/>
            <person name="Mavrommatis K."/>
            <person name="Mikhailova N."/>
            <person name="Pati A."/>
            <person name="Chen A."/>
            <person name="Palaniappan K."/>
            <person name="Goker M."/>
            <person name="Spring S."/>
            <person name="Land M."/>
            <person name="Hauser L."/>
            <person name="Chang Y.J."/>
            <person name="Jeffries C.C."/>
            <person name="Chain P."/>
            <person name="Bristow J."/>
            <person name="Eisen J.A."/>
            <person name="Markowitz V."/>
            <person name="Hugenholtz P."/>
            <person name="Kyrpides N.C."/>
            <person name="Klenk H.P."/>
            <person name="Lapidus A."/>
        </authorList>
    </citation>
    <scope>NUCLEOTIDE SEQUENCE [LARGE SCALE GENOMIC DNA]</scope>
    <source>
        <strain evidence="2">DSM 10331 / JCM 15462 / NBRC 103882 / ICP</strain>
    </source>
</reference>
<evidence type="ECO:0008006" key="3">
    <source>
        <dbReference type="Google" id="ProtNLM"/>
    </source>
</evidence>
<sequence>MDQGRAREVGGRLATSVDHRLLRWRTLRALAAGTIVREDVCDAGFELSRAASAFGIPRGVVCPVCAADALREVAFAFGKGLPHEGQVVGGTLVEEALDAVPDVRLFRVEVCLACRWNFVIEERGHTGVR</sequence>
<name>C7M1G5_ACIFD</name>
<accession>C7M1G5</accession>
<dbReference type="Proteomes" id="UP000000771">
    <property type="component" value="Chromosome"/>
</dbReference>
<dbReference type="OrthoDB" id="3531406at2"/>
<organism evidence="1 2">
    <name type="scientific">Acidimicrobium ferrooxidans (strain DSM 10331 / JCM 15462 / NBRC 103882 / ICP)</name>
    <dbReference type="NCBI Taxonomy" id="525909"/>
    <lineage>
        <taxon>Bacteria</taxon>
        <taxon>Bacillati</taxon>
        <taxon>Actinomycetota</taxon>
        <taxon>Acidimicrobiia</taxon>
        <taxon>Acidimicrobiales</taxon>
        <taxon>Acidimicrobiaceae</taxon>
        <taxon>Acidimicrobium</taxon>
    </lineage>
</organism>
<dbReference type="HOGENOM" id="CLU_124443_1_0_11"/>
<dbReference type="Pfam" id="PF17249">
    <property type="entry name" value="DUF5318"/>
    <property type="match status" value="1"/>
</dbReference>
<keyword evidence="2" id="KW-1185">Reference proteome</keyword>
<dbReference type="EMBL" id="CP001631">
    <property type="protein sequence ID" value="ACU53014.1"/>
    <property type="molecule type" value="Genomic_DNA"/>
</dbReference>
<gene>
    <name evidence="1" type="ordered locus">Afer_0039</name>
</gene>
<dbReference type="KEGG" id="afo:Afer_0039"/>
<dbReference type="AlphaFoldDB" id="C7M1G5"/>
<dbReference type="STRING" id="525909.Afer_0039"/>
<protein>
    <recommendedName>
        <fullName evidence="3">DUF5318 domain-containing protein</fullName>
    </recommendedName>
</protein>
<evidence type="ECO:0000313" key="2">
    <source>
        <dbReference type="Proteomes" id="UP000000771"/>
    </source>
</evidence>
<dbReference type="InterPro" id="IPR035169">
    <property type="entry name" value="DUF5318"/>
</dbReference>
<dbReference type="RefSeq" id="WP_012784133.1">
    <property type="nucleotide sequence ID" value="NC_013124.1"/>
</dbReference>